<keyword evidence="1" id="KW-0472">Membrane</keyword>
<comment type="caution">
    <text evidence="2">The sequence shown here is derived from an EMBL/GenBank/DDBJ whole genome shotgun (WGS) entry which is preliminary data.</text>
</comment>
<dbReference type="Proteomes" id="UP000430519">
    <property type="component" value="Unassembled WGS sequence"/>
</dbReference>
<keyword evidence="3" id="KW-1185">Reference proteome</keyword>
<evidence type="ECO:0000313" key="2">
    <source>
        <dbReference type="EMBL" id="MXV21558.1"/>
    </source>
</evidence>
<evidence type="ECO:0000256" key="1">
    <source>
        <dbReference type="SAM" id="Phobius"/>
    </source>
</evidence>
<name>A0A6I4YLG1_9DEIO</name>
<gene>
    <name evidence="2" type="ORF">GLX28_18215</name>
</gene>
<proteinExistence type="predicted"/>
<evidence type="ECO:0000313" key="3">
    <source>
        <dbReference type="Proteomes" id="UP000430519"/>
    </source>
</evidence>
<keyword evidence="1" id="KW-0812">Transmembrane</keyword>
<feature type="transmembrane region" description="Helical" evidence="1">
    <location>
        <begin position="248"/>
        <end position="269"/>
    </location>
</feature>
<protein>
    <submittedName>
        <fullName evidence="2">Uncharacterized protein</fullName>
    </submittedName>
</protein>
<keyword evidence="1" id="KW-1133">Transmembrane helix</keyword>
<dbReference type="AlphaFoldDB" id="A0A6I4YLG1"/>
<dbReference type="RefSeq" id="WP_160981878.1">
    <property type="nucleotide sequence ID" value="NZ_WVHK01000106.1"/>
</dbReference>
<accession>A0A6I4YLG1</accession>
<reference evidence="2 3" key="1">
    <citation type="submission" date="2019-11" db="EMBL/GenBank/DDBJ databases">
        <title>Genome sequence of Deinococcus xianganensis Y35, AI-2 producing algicidal bacterium, isolated from lake water.</title>
        <authorList>
            <person name="Li Y."/>
        </authorList>
    </citation>
    <scope>NUCLEOTIDE SEQUENCE [LARGE SCALE GENOMIC DNA]</scope>
    <source>
        <strain evidence="2 3">Y35</strain>
    </source>
</reference>
<sequence>MLSLQVCGLVVSSLSSLPSPQWLQVTSAAYDCPVSVTRSEQRVSLSALDRRVSVTPGTWRVLPAEQAARARPGDGVRLPADPWPVIRDGTLRRALLDASARGAALLVETDRPGTLGAVATTYRGLNLTPSAAFVPDLSGNLNLWPRGTAVVARLDGAPLLPRLAQLPGRTVVPFEPDGAGGQRAAPDAPTTLRVAPRLEWSFAGQTYRSDAEPGALAGALSRAMPVMWAAGHALNGALPSLLLNLSSAAAWVVLAVMLLSGGALLRALVRR</sequence>
<organism evidence="2 3">
    <name type="scientific">Deinococcus xianganensis</name>
    <dbReference type="NCBI Taxonomy" id="1507289"/>
    <lineage>
        <taxon>Bacteria</taxon>
        <taxon>Thermotogati</taxon>
        <taxon>Deinococcota</taxon>
        <taxon>Deinococci</taxon>
        <taxon>Deinococcales</taxon>
        <taxon>Deinococcaceae</taxon>
        <taxon>Deinococcus</taxon>
    </lineage>
</organism>
<dbReference type="EMBL" id="WVHK01000106">
    <property type="protein sequence ID" value="MXV21558.1"/>
    <property type="molecule type" value="Genomic_DNA"/>
</dbReference>